<gene>
    <name evidence="4" type="primary">Sult1c2</name>
    <name evidence="4" type="ORF">NPIL_269141</name>
</gene>
<reference evidence="4" key="1">
    <citation type="submission" date="2020-08" db="EMBL/GenBank/DDBJ databases">
        <title>Multicomponent nature underlies the extraordinary mechanical properties of spider dragline silk.</title>
        <authorList>
            <person name="Kono N."/>
            <person name="Nakamura H."/>
            <person name="Mori M."/>
            <person name="Yoshida Y."/>
            <person name="Ohtoshi R."/>
            <person name="Malay A.D."/>
            <person name="Moran D.A.P."/>
            <person name="Tomita M."/>
            <person name="Numata K."/>
            <person name="Arakawa K."/>
        </authorList>
    </citation>
    <scope>NUCLEOTIDE SEQUENCE</scope>
</reference>
<dbReference type="Pfam" id="PF00685">
    <property type="entry name" value="Sulfotransfer_1"/>
    <property type="match status" value="1"/>
</dbReference>
<name>A0A8X6NFX3_NEPPI</name>
<dbReference type="SUPFAM" id="SSF52540">
    <property type="entry name" value="P-loop containing nucleoside triphosphate hydrolases"/>
    <property type="match status" value="1"/>
</dbReference>
<comment type="caution">
    <text evidence="4">The sequence shown here is derived from an EMBL/GenBank/DDBJ whole genome shotgun (WGS) entry which is preliminary data.</text>
</comment>
<dbReference type="GO" id="GO:0008146">
    <property type="term" value="F:sulfotransferase activity"/>
    <property type="evidence" value="ECO:0007669"/>
    <property type="project" value="InterPro"/>
</dbReference>
<dbReference type="PANTHER" id="PTHR11783">
    <property type="entry name" value="SULFOTRANSFERASE SULT"/>
    <property type="match status" value="1"/>
</dbReference>
<dbReference type="EMBL" id="BMAW01057682">
    <property type="protein sequence ID" value="GFT12256.1"/>
    <property type="molecule type" value="Genomic_DNA"/>
</dbReference>
<protein>
    <submittedName>
        <fullName evidence="4">Sulfotransferase 1C2</fullName>
    </submittedName>
</protein>
<dbReference type="InterPro" id="IPR000863">
    <property type="entry name" value="Sulfotransferase_dom"/>
</dbReference>
<keyword evidence="2" id="KW-0808">Transferase</keyword>
<evidence type="ECO:0000256" key="1">
    <source>
        <dbReference type="ARBA" id="ARBA00005771"/>
    </source>
</evidence>
<dbReference type="Proteomes" id="UP000887013">
    <property type="component" value="Unassembled WGS sequence"/>
</dbReference>
<dbReference type="AlphaFoldDB" id="A0A8X6NFX3"/>
<sequence length="183" mass="21557">MASQTRMERPQEEETSSEPFLSHYVNGFQIPMFPHGNFRSALEYKPIPGDVFIVTYPKCGTTWAQQMLVLIFRQGEPLESQKGFNDVSPFMDARGGKSAEDMPRPNAIKTHLPFRLIPWSEEAKYIYIARNPKDCCVSYFHHMRNIPHKGFKGNFDEFFEIFMTGKIHYEDYFDHLMEWYEHS</sequence>
<evidence type="ECO:0000256" key="2">
    <source>
        <dbReference type="ARBA" id="ARBA00022679"/>
    </source>
</evidence>
<evidence type="ECO:0000313" key="5">
    <source>
        <dbReference type="Proteomes" id="UP000887013"/>
    </source>
</evidence>
<comment type="similarity">
    <text evidence="1">Belongs to the sulfotransferase 1 family.</text>
</comment>
<evidence type="ECO:0000259" key="3">
    <source>
        <dbReference type="Pfam" id="PF00685"/>
    </source>
</evidence>
<keyword evidence="5" id="KW-1185">Reference proteome</keyword>
<organism evidence="4 5">
    <name type="scientific">Nephila pilipes</name>
    <name type="common">Giant wood spider</name>
    <name type="synonym">Nephila maculata</name>
    <dbReference type="NCBI Taxonomy" id="299642"/>
    <lineage>
        <taxon>Eukaryota</taxon>
        <taxon>Metazoa</taxon>
        <taxon>Ecdysozoa</taxon>
        <taxon>Arthropoda</taxon>
        <taxon>Chelicerata</taxon>
        <taxon>Arachnida</taxon>
        <taxon>Araneae</taxon>
        <taxon>Araneomorphae</taxon>
        <taxon>Entelegynae</taxon>
        <taxon>Araneoidea</taxon>
        <taxon>Nephilidae</taxon>
        <taxon>Nephila</taxon>
    </lineage>
</organism>
<evidence type="ECO:0000313" key="4">
    <source>
        <dbReference type="EMBL" id="GFT12256.1"/>
    </source>
</evidence>
<dbReference type="OrthoDB" id="6422884at2759"/>
<proteinExistence type="inferred from homology"/>
<dbReference type="Gene3D" id="3.40.50.300">
    <property type="entry name" value="P-loop containing nucleotide triphosphate hydrolases"/>
    <property type="match status" value="1"/>
</dbReference>
<accession>A0A8X6NFX3</accession>
<feature type="domain" description="Sulfotransferase" evidence="3">
    <location>
        <begin position="49"/>
        <end position="182"/>
    </location>
</feature>
<dbReference type="InterPro" id="IPR027417">
    <property type="entry name" value="P-loop_NTPase"/>
</dbReference>